<evidence type="ECO:0000256" key="5">
    <source>
        <dbReference type="ARBA" id="ARBA00023002"/>
    </source>
</evidence>
<dbReference type="GeneID" id="85313464"/>
<dbReference type="InterPro" id="IPR020843">
    <property type="entry name" value="ER"/>
</dbReference>
<dbReference type="InterPro" id="IPR002328">
    <property type="entry name" value="ADH_Zn_CS"/>
</dbReference>
<keyword evidence="9" id="KW-1185">Reference proteome</keyword>
<evidence type="ECO:0000256" key="2">
    <source>
        <dbReference type="ARBA" id="ARBA00008072"/>
    </source>
</evidence>
<evidence type="ECO:0000256" key="1">
    <source>
        <dbReference type="ARBA" id="ARBA00001947"/>
    </source>
</evidence>
<sequence length="356" mass="37171">MTGLVSEAVAPATAVKGKTPKLMKAAMIVEFNKPLKIIDDAPVPQPGPNQILVRITASSLCMSDIMGYQGLTQSPLPYCGGHEPVGVVEGLGPGVVGFKAGDRVGFMPASRSCQDCPECLSGNHRFCAARTSVGFSGPYGGFSEYCLSDPLSTVKIPDGISDEAAAPLFCAGVTAYGAVKKAAQRQVGGSVVNIIGCGGVGHLAIMYAKAMGFSVTSIDIADEKLELATRCGADVVINSLKTPKQKIPQAATTIVISGATQAYSFALDVTQNHGTIIGVGVPHGLISCDMTQMILRDVSLIPTNQGSKLELYESLQLAALKGIEPVGETKNIKEINQGYEDMKAGKIVGRIVYTFD</sequence>
<dbReference type="SMART" id="SM00829">
    <property type="entry name" value="PKS_ER"/>
    <property type="match status" value="1"/>
</dbReference>
<evidence type="ECO:0000256" key="4">
    <source>
        <dbReference type="ARBA" id="ARBA00022833"/>
    </source>
</evidence>
<keyword evidence="5" id="KW-0560">Oxidoreductase</keyword>
<gene>
    <name evidence="8" type="ORF">QBC33DRAFT_563385</name>
</gene>
<keyword evidence="4 6" id="KW-0862">Zinc</keyword>
<dbReference type="RefSeq" id="XP_060278995.1">
    <property type="nucleotide sequence ID" value="XM_060430277.1"/>
</dbReference>
<dbReference type="SUPFAM" id="SSF51735">
    <property type="entry name" value="NAD(P)-binding Rossmann-fold domains"/>
    <property type="match status" value="1"/>
</dbReference>
<evidence type="ECO:0000313" key="8">
    <source>
        <dbReference type="EMBL" id="KAK1762782.1"/>
    </source>
</evidence>
<dbReference type="SUPFAM" id="SSF50129">
    <property type="entry name" value="GroES-like"/>
    <property type="match status" value="1"/>
</dbReference>
<reference evidence="8" key="1">
    <citation type="submission" date="2023-06" db="EMBL/GenBank/DDBJ databases">
        <title>Genome-scale phylogeny and comparative genomics of the fungal order Sordariales.</title>
        <authorList>
            <consortium name="Lawrence Berkeley National Laboratory"/>
            <person name="Hensen N."/>
            <person name="Bonometti L."/>
            <person name="Westerberg I."/>
            <person name="Brannstrom I.O."/>
            <person name="Guillou S."/>
            <person name="Cros-Aarteil S."/>
            <person name="Calhoun S."/>
            <person name="Haridas S."/>
            <person name="Kuo A."/>
            <person name="Mondo S."/>
            <person name="Pangilinan J."/>
            <person name="Riley R."/>
            <person name="Labutti K."/>
            <person name="Andreopoulos B."/>
            <person name="Lipzen A."/>
            <person name="Chen C."/>
            <person name="Yanf M."/>
            <person name="Daum C."/>
            <person name="Ng V."/>
            <person name="Clum A."/>
            <person name="Steindorff A."/>
            <person name="Ohm R."/>
            <person name="Martin F."/>
            <person name="Silar P."/>
            <person name="Natvig D."/>
            <person name="Lalanne C."/>
            <person name="Gautier V."/>
            <person name="Ament-Velasquez S.L."/>
            <person name="Kruys A."/>
            <person name="Hutchinson M.I."/>
            <person name="Powell A.J."/>
            <person name="Barry K."/>
            <person name="Miller A.N."/>
            <person name="Grigoriev I.V."/>
            <person name="Debuchy R."/>
            <person name="Gladieux P."/>
            <person name="Thoren M.H."/>
            <person name="Johannesson H."/>
        </authorList>
    </citation>
    <scope>NUCLEOTIDE SEQUENCE</scope>
    <source>
        <strain evidence="8">8032-3</strain>
    </source>
</reference>
<comment type="caution">
    <text evidence="8">The sequence shown here is derived from an EMBL/GenBank/DDBJ whole genome shotgun (WGS) entry which is preliminary data.</text>
</comment>
<dbReference type="InterPro" id="IPR011032">
    <property type="entry name" value="GroES-like_sf"/>
</dbReference>
<dbReference type="GO" id="GO:0008270">
    <property type="term" value="F:zinc ion binding"/>
    <property type="evidence" value="ECO:0007669"/>
    <property type="project" value="InterPro"/>
</dbReference>
<dbReference type="InterPro" id="IPR013149">
    <property type="entry name" value="ADH-like_C"/>
</dbReference>
<comment type="cofactor">
    <cofactor evidence="1 6">
        <name>Zn(2+)</name>
        <dbReference type="ChEBI" id="CHEBI:29105"/>
    </cofactor>
</comment>
<dbReference type="Pfam" id="PF00107">
    <property type="entry name" value="ADH_zinc_N"/>
    <property type="match status" value="1"/>
</dbReference>
<dbReference type="PROSITE" id="PS00059">
    <property type="entry name" value="ADH_ZINC"/>
    <property type="match status" value="1"/>
</dbReference>
<dbReference type="GO" id="GO:0016491">
    <property type="term" value="F:oxidoreductase activity"/>
    <property type="evidence" value="ECO:0007669"/>
    <property type="project" value="UniProtKB-KW"/>
</dbReference>
<dbReference type="Gene3D" id="3.40.50.720">
    <property type="entry name" value="NAD(P)-binding Rossmann-like Domain"/>
    <property type="match status" value="1"/>
</dbReference>
<accession>A0AAJ0BRN2</accession>
<dbReference type="Gene3D" id="3.90.180.10">
    <property type="entry name" value="Medium-chain alcohol dehydrogenases, catalytic domain"/>
    <property type="match status" value="1"/>
</dbReference>
<organism evidence="8 9">
    <name type="scientific">Phialemonium atrogriseum</name>
    <dbReference type="NCBI Taxonomy" id="1093897"/>
    <lineage>
        <taxon>Eukaryota</taxon>
        <taxon>Fungi</taxon>
        <taxon>Dikarya</taxon>
        <taxon>Ascomycota</taxon>
        <taxon>Pezizomycotina</taxon>
        <taxon>Sordariomycetes</taxon>
        <taxon>Sordariomycetidae</taxon>
        <taxon>Cephalothecales</taxon>
        <taxon>Cephalothecaceae</taxon>
        <taxon>Phialemonium</taxon>
    </lineage>
</organism>
<comment type="similarity">
    <text evidence="2 6">Belongs to the zinc-containing alcohol dehydrogenase family.</text>
</comment>
<keyword evidence="3 6" id="KW-0479">Metal-binding</keyword>
<dbReference type="Pfam" id="PF08240">
    <property type="entry name" value="ADH_N"/>
    <property type="match status" value="1"/>
</dbReference>
<dbReference type="PANTHER" id="PTHR42940">
    <property type="entry name" value="ALCOHOL DEHYDROGENASE 1-RELATED"/>
    <property type="match status" value="1"/>
</dbReference>
<evidence type="ECO:0000313" key="9">
    <source>
        <dbReference type="Proteomes" id="UP001244011"/>
    </source>
</evidence>
<evidence type="ECO:0000256" key="6">
    <source>
        <dbReference type="RuleBase" id="RU361277"/>
    </source>
</evidence>
<feature type="domain" description="Enoyl reductase (ER)" evidence="7">
    <location>
        <begin position="36"/>
        <end position="353"/>
    </location>
</feature>
<dbReference type="AlphaFoldDB" id="A0AAJ0BRN2"/>
<name>A0AAJ0BRN2_9PEZI</name>
<dbReference type="Proteomes" id="UP001244011">
    <property type="component" value="Unassembled WGS sequence"/>
</dbReference>
<dbReference type="PANTHER" id="PTHR42940:SF8">
    <property type="entry name" value="VACUOLAR PROTEIN SORTING-ASSOCIATED PROTEIN 11"/>
    <property type="match status" value="1"/>
</dbReference>
<dbReference type="InterPro" id="IPR013154">
    <property type="entry name" value="ADH-like_N"/>
</dbReference>
<dbReference type="EMBL" id="MU839033">
    <property type="protein sequence ID" value="KAK1762782.1"/>
    <property type="molecule type" value="Genomic_DNA"/>
</dbReference>
<evidence type="ECO:0000256" key="3">
    <source>
        <dbReference type="ARBA" id="ARBA00022723"/>
    </source>
</evidence>
<dbReference type="InterPro" id="IPR036291">
    <property type="entry name" value="NAD(P)-bd_dom_sf"/>
</dbReference>
<evidence type="ECO:0000259" key="7">
    <source>
        <dbReference type="SMART" id="SM00829"/>
    </source>
</evidence>
<protein>
    <submittedName>
        <fullName evidence="8">Alcohol dehydrogenase</fullName>
    </submittedName>
</protein>
<proteinExistence type="inferred from homology"/>